<dbReference type="EMBL" id="JAYFUL010000011">
    <property type="protein sequence ID" value="MEA5257960.1"/>
    <property type="molecule type" value="Genomic_DNA"/>
</dbReference>
<evidence type="ECO:0000313" key="1">
    <source>
        <dbReference type="EMBL" id="MEA5257960.1"/>
    </source>
</evidence>
<sequence length="119" mass="13822">MDSYGILYENTILENQLIDYLDRITFLKREWSGSFDDVEKLLHEKPVDLLFISVESPPQEMIVLLEKLAFSNNTIVISSPKALPNFEKTLTPSIIEYIIRPLTFELVVSAIMKYSMKYD</sequence>
<reference evidence="1 2" key="1">
    <citation type="submission" date="2023-12" db="EMBL/GenBank/DDBJ databases">
        <title>Novel species of the genus Arcicella isolated from rivers.</title>
        <authorList>
            <person name="Lu H."/>
        </authorList>
    </citation>
    <scope>NUCLEOTIDE SEQUENCE [LARGE SCALE GENOMIC DNA]</scope>
    <source>
        <strain evidence="1 2">LMG 21963</strain>
    </source>
</reference>
<organism evidence="1 2">
    <name type="scientific">Arcicella aquatica</name>
    <dbReference type="NCBI Taxonomy" id="217141"/>
    <lineage>
        <taxon>Bacteria</taxon>
        <taxon>Pseudomonadati</taxon>
        <taxon>Bacteroidota</taxon>
        <taxon>Cytophagia</taxon>
        <taxon>Cytophagales</taxon>
        <taxon>Flectobacillaceae</taxon>
        <taxon>Arcicella</taxon>
    </lineage>
</organism>
<comment type="caution">
    <text evidence="1">The sequence shown here is derived from an EMBL/GenBank/DDBJ whole genome shotgun (WGS) entry which is preliminary data.</text>
</comment>
<keyword evidence="2" id="KW-1185">Reference proteome</keyword>
<evidence type="ECO:0008006" key="3">
    <source>
        <dbReference type="Google" id="ProtNLM"/>
    </source>
</evidence>
<dbReference type="RefSeq" id="WP_323248701.1">
    <property type="nucleotide sequence ID" value="NZ_JAYFUL010000011.1"/>
</dbReference>
<evidence type="ECO:0000313" key="2">
    <source>
        <dbReference type="Proteomes" id="UP001304671"/>
    </source>
</evidence>
<dbReference type="Proteomes" id="UP001304671">
    <property type="component" value="Unassembled WGS sequence"/>
</dbReference>
<accession>A0ABU5QM16</accession>
<protein>
    <recommendedName>
        <fullName evidence="3">Response regulatory domain-containing protein</fullName>
    </recommendedName>
</protein>
<name>A0ABU5QM16_9BACT</name>
<gene>
    <name evidence="1" type="ORF">VB264_09190</name>
</gene>
<proteinExistence type="predicted"/>